<dbReference type="InterPro" id="IPR036286">
    <property type="entry name" value="LexA/Signal_pep-like_sf"/>
</dbReference>
<keyword evidence="4 7" id="KW-0068">Autocatalytic cleavage</keyword>
<dbReference type="RefSeq" id="WP_021717711.1">
    <property type="nucleotide sequence ID" value="NZ_FR885222.1"/>
</dbReference>
<accession>R6IGK1</accession>
<gene>
    <name evidence="9" type="ORF">BN533_00809</name>
</gene>
<dbReference type="GO" id="GO:0006281">
    <property type="term" value="P:DNA repair"/>
    <property type="evidence" value="ECO:0007669"/>
    <property type="project" value="UniProtKB-KW"/>
</dbReference>
<keyword evidence="2" id="KW-0227">DNA damage</keyword>
<protein>
    <submittedName>
        <fullName evidence="9">Repressor LexA</fullName>
    </submittedName>
</protein>
<dbReference type="Pfam" id="PF01381">
    <property type="entry name" value="HTH_3"/>
    <property type="match status" value="1"/>
</dbReference>
<dbReference type="GO" id="GO:0003677">
    <property type="term" value="F:DNA binding"/>
    <property type="evidence" value="ECO:0007669"/>
    <property type="project" value="InterPro"/>
</dbReference>
<dbReference type="InterPro" id="IPR006197">
    <property type="entry name" value="Peptidase_S24_LexA"/>
</dbReference>
<keyword evidence="6" id="KW-0742">SOS response</keyword>
<dbReference type="CDD" id="cd06529">
    <property type="entry name" value="S24_LexA-like"/>
    <property type="match status" value="1"/>
</dbReference>
<evidence type="ECO:0000259" key="8">
    <source>
        <dbReference type="PROSITE" id="PS50943"/>
    </source>
</evidence>
<sequence length="210" mass="23410">MMTEFKDRLNEGLALRRMSAAELARLSGVNEGAISQYRKGNYKANQYNLDKIAKALNVSIPWLMGADVPITPSIPNASNIFPIERKKIPLLGKIACGKPIMSEEIFDGYVQCNGNVHADFCLRAEGDSMIGARIYDGDIVFIKQQPEVENGEIAAVSIDDAVTLKRVYFGDDYVELKPENPTHKILRFTKNEIEQFRIIGKAIAFQGDII</sequence>
<dbReference type="GO" id="GO:0009432">
    <property type="term" value="P:SOS response"/>
    <property type="evidence" value="ECO:0007669"/>
    <property type="project" value="UniProtKB-KW"/>
</dbReference>
<dbReference type="SUPFAM" id="SSF51306">
    <property type="entry name" value="LexA/Signal peptidase"/>
    <property type="match status" value="1"/>
</dbReference>
<dbReference type="SMART" id="SM00530">
    <property type="entry name" value="HTH_XRE"/>
    <property type="match status" value="1"/>
</dbReference>
<name>R6IGK1_9FIRM</name>
<dbReference type="Gene3D" id="1.10.260.40">
    <property type="entry name" value="lambda repressor-like DNA-binding domains"/>
    <property type="match status" value="1"/>
</dbReference>
<dbReference type="InterPro" id="IPR010982">
    <property type="entry name" value="Lambda_DNA-bd_dom_sf"/>
</dbReference>
<dbReference type="InterPro" id="IPR001387">
    <property type="entry name" value="Cro/C1-type_HTH"/>
</dbReference>
<evidence type="ECO:0000256" key="7">
    <source>
        <dbReference type="RuleBase" id="RU003991"/>
    </source>
</evidence>
<dbReference type="AlphaFoldDB" id="R6IGK1"/>
<dbReference type="PROSITE" id="PS50943">
    <property type="entry name" value="HTH_CROC1"/>
    <property type="match status" value="1"/>
</dbReference>
<dbReference type="InterPro" id="IPR050077">
    <property type="entry name" value="LexA_repressor"/>
</dbReference>
<comment type="similarity">
    <text evidence="1 7">Belongs to the peptidase S24 family.</text>
</comment>
<dbReference type="Gene3D" id="2.10.109.10">
    <property type="entry name" value="Umud Fragment, subunit A"/>
    <property type="match status" value="1"/>
</dbReference>
<evidence type="ECO:0000256" key="5">
    <source>
        <dbReference type="ARBA" id="ARBA00023204"/>
    </source>
</evidence>
<evidence type="ECO:0000256" key="4">
    <source>
        <dbReference type="ARBA" id="ARBA00022813"/>
    </source>
</evidence>
<dbReference type="PANTHER" id="PTHR33516:SF2">
    <property type="entry name" value="LEXA REPRESSOR-RELATED"/>
    <property type="match status" value="1"/>
</dbReference>
<dbReference type="InterPro" id="IPR015927">
    <property type="entry name" value="Peptidase_S24_S26A/B/C"/>
</dbReference>
<keyword evidence="3 7" id="KW-0378">Hydrolase</keyword>
<dbReference type="EMBL" id="CBDS010000052">
    <property type="protein sequence ID" value="CDB45684.1"/>
    <property type="molecule type" value="Genomic_DNA"/>
</dbReference>
<dbReference type="PANTHER" id="PTHR33516">
    <property type="entry name" value="LEXA REPRESSOR"/>
    <property type="match status" value="1"/>
</dbReference>
<evidence type="ECO:0000313" key="9">
    <source>
        <dbReference type="EMBL" id="CDB45684.1"/>
    </source>
</evidence>
<dbReference type="eggNOG" id="COG1974">
    <property type="taxonomic scope" value="Bacteria"/>
</dbReference>
<dbReference type="GO" id="GO:0006355">
    <property type="term" value="P:regulation of DNA-templated transcription"/>
    <property type="evidence" value="ECO:0007669"/>
    <property type="project" value="InterPro"/>
</dbReference>
<evidence type="ECO:0000256" key="6">
    <source>
        <dbReference type="ARBA" id="ARBA00023236"/>
    </source>
</evidence>
<evidence type="ECO:0000256" key="1">
    <source>
        <dbReference type="ARBA" id="ARBA00007484"/>
    </source>
</evidence>
<feature type="domain" description="HTH cro/C1-type" evidence="8">
    <location>
        <begin position="16"/>
        <end position="63"/>
    </location>
</feature>
<dbReference type="STRING" id="1262914.BN533_00809"/>
<dbReference type="SUPFAM" id="SSF47413">
    <property type="entry name" value="lambda repressor-like DNA-binding domains"/>
    <property type="match status" value="1"/>
</dbReference>
<dbReference type="GO" id="GO:0016787">
    <property type="term" value="F:hydrolase activity"/>
    <property type="evidence" value="ECO:0007669"/>
    <property type="project" value="UniProtKB-KW"/>
</dbReference>
<evidence type="ECO:0000256" key="2">
    <source>
        <dbReference type="ARBA" id="ARBA00022763"/>
    </source>
</evidence>
<proteinExistence type="inferred from homology"/>
<dbReference type="Pfam" id="PF00717">
    <property type="entry name" value="Peptidase_S24"/>
    <property type="match status" value="1"/>
</dbReference>
<organism evidence="9">
    <name type="scientific">Phascolarctobacterium faecium</name>
    <dbReference type="NCBI Taxonomy" id="33025"/>
    <lineage>
        <taxon>Bacteria</taxon>
        <taxon>Bacillati</taxon>
        <taxon>Bacillota</taxon>
        <taxon>Negativicutes</taxon>
        <taxon>Acidaminococcales</taxon>
        <taxon>Acidaminococcaceae</taxon>
        <taxon>Phascolarctobacterium</taxon>
    </lineage>
</organism>
<dbReference type="HOGENOM" id="CLU_066192_1_1_9"/>
<dbReference type="PRINTS" id="PR00726">
    <property type="entry name" value="LEXASERPTASE"/>
</dbReference>
<keyword evidence="5" id="KW-0234">DNA repair</keyword>
<reference evidence="9" key="1">
    <citation type="submission" date="2012-11" db="EMBL/GenBank/DDBJ databases">
        <title>Dependencies among metagenomic species, viruses, plasmids and units of genetic variation.</title>
        <authorList>
            <person name="Nielsen H.B."/>
            <person name="Almeida M."/>
            <person name="Juncker A.S."/>
            <person name="Rasmussen S."/>
            <person name="Li J."/>
            <person name="Sunagawa S."/>
            <person name="Plichta D."/>
            <person name="Gautier L."/>
            <person name="Le Chatelier E."/>
            <person name="Peletier E."/>
            <person name="Bonde I."/>
            <person name="Nielsen T."/>
            <person name="Manichanh C."/>
            <person name="Arumugam M."/>
            <person name="Batto J."/>
            <person name="Santos M.B.Q.D."/>
            <person name="Blom N."/>
            <person name="Borruel N."/>
            <person name="Burgdorf K.S."/>
            <person name="Boumezbeur F."/>
            <person name="Casellas F."/>
            <person name="Dore J."/>
            <person name="Guarner F."/>
            <person name="Hansen T."/>
            <person name="Hildebrand F."/>
            <person name="Kaas R.S."/>
            <person name="Kennedy S."/>
            <person name="Kristiansen K."/>
            <person name="Kultima J.R."/>
            <person name="Leonard P."/>
            <person name="Levenez F."/>
            <person name="Lund O."/>
            <person name="Moumen B."/>
            <person name="Le Paslier D."/>
            <person name="Pons N."/>
            <person name="Pedersen O."/>
            <person name="Prifti E."/>
            <person name="Qin J."/>
            <person name="Raes J."/>
            <person name="Tap J."/>
            <person name="Tims S."/>
            <person name="Ussery D.W."/>
            <person name="Yamada T."/>
            <person name="MetaHit consortium"/>
            <person name="Renault P."/>
            <person name="Sicheritz-Ponten T."/>
            <person name="Bork P."/>
            <person name="Wang J."/>
            <person name="Brunak S."/>
            <person name="Ehrlich S.D."/>
        </authorList>
    </citation>
    <scope>NUCLEOTIDE SEQUENCE [LARGE SCALE GENOMIC DNA]</scope>
</reference>
<evidence type="ECO:0000256" key="3">
    <source>
        <dbReference type="ARBA" id="ARBA00022801"/>
    </source>
</evidence>
<dbReference type="InterPro" id="IPR039418">
    <property type="entry name" value="LexA-like"/>
</dbReference>
<dbReference type="CDD" id="cd00093">
    <property type="entry name" value="HTH_XRE"/>
    <property type="match status" value="1"/>
</dbReference>
<comment type="caution">
    <text evidence="9">The sequence shown here is derived from an EMBL/GenBank/DDBJ whole genome shotgun (WGS) entry which is preliminary data.</text>
</comment>